<dbReference type="Gene3D" id="1.10.472.60">
    <property type="entry name" value="putative protein disulfide isomerase domain"/>
    <property type="match status" value="1"/>
</dbReference>
<organism evidence="2 3">
    <name type="scientific">Marinomonas phaeophyticola</name>
    <dbReference type="NCBI Taxonomy" id="3004091"/>
    <lineage>
        <taxon>Bacteria</taxon>
        <taxon>Pseudomonadati</taxon>
        <taxon>Pseudomonadota</taxon>
        <taxon>Gammaproteobacteria</taxon>
        <taxon>Oceanospirillales</taxon>
        <taxon>Oceanospirillaceae</taxon>
        <taxon>Marinomonas</taxon>
    </lineage>
</organism>
<dbReference type="EMBL" id="JAPUBN010000015">
    <property type="protein sequence ID" value="MCZ2721806.1"/>
    <property type="molecule type" value="Genomic_DNA"/>
</dbReference>
<dbReference type="InterPro" id="IPR036249">
    <property type="entry name" value="Thioredoxin-like_sf"/>
</dbReference>
<keyword evidence="3" id="KW-1185">Reference proteome</keyword>
<dbReference type="RefSeq" id="WP_269124902.1">
    <property type="nucleotide sequence ID" value="NZ_JAPUBN010000015.1"/>
</dbReference>
<dbReference type="InterPro" id="IPR001853">
    <property type="entry name" value="DSBA-like_thioredoxin_dom"/>
</dbReference>
<dbReference type="PANTHER" id="PTHR13887">
    <property type="entry name" value="GLUTATHIONE S-TRANSFERASE KAPPA"/>
    <property type="match status" value="1"/>
</dbReference>
<proteinExistence type="predicted"/>
<dbReference type="Gene3D" id="3.40.30.10">
    <property type="entry name" value="Glutaredoxin"/>
    <property type="match status" value="1"/>
</dbReference>
<dbReference type="Pfam" id="PF01323">
    <property type="entry name" value="DSBA"/>
    <property type="match status" value="1"/>
</dbReference>
<name>A0ABT4JTT1_9GAMM</name>
<reference evidence="2" key="1">
    <citation type="submission" date="2022-12" db="EMBL/GenBank/DDBJ databases">
        <title>Marinomonas 15G1-11 sp. nov, isolated from marine algae.</title>
        <authorList>
            <person name="Butt M."/>
            <person name="Choi D.G."/>
            <person name="Kim J.M."/>
            <person name="Lee J.K."/>
            <person name="Baek J.H."/>
            <person name="Jeon C.O."/>
        </authorList>
    </citation>
    <scope>NUCLEOTIDE SEQUENCE</scope>
    <source>
        <strain evidence="2">15G1-11</strain>
    </source>
</reference>
<sequence length="208" mass="23677">MSATLIYCYDPMCSWCWGFKPTWKALQKSLQPLIESRELSIDYMLGGLAVDSDEPMPTHMQTMLHGTWKRISEQLGTEFNFDFWTKCQPRRSTYPACRACLVARDHNLEAEMTLAIQQAYYLESKNPSDIETLSYCAKHIGLKSNEFQKAMQHTKDQGLLEKEISSARSLGLNSFPSLAVLKGDELIHIPLDYQSPTAMLTSIKEAIQ</sequence>
<feature type="domain" description="DSBA-like thioredoxin" evidence="1">
    <location>
        <begin position="8"/>
        <end position="185"/>
    </location>
</feature>
<accession>A0ABT4JTT1</accession>
<comment type="caution">
    <text evidence="2">The sequence shown here is derived from an EMBL/GenBank/DDBJ whole genome shotgun (WGS) entry which is preliminary data.</text>
</comment>
<evidence type="ECO:0000313" key="2">
    <source>
        <dbReference type="EMBL" id="MCZ2721806.1"/>
    </source>
</evidence>
<dbReference type="CDD" id="cd03025">
    <property type="entry name" value="DsbA_FrnE_like"/>
    <property type="match status" value="1"/>
</dbReference>
<evidence type="ECO:0000259" key="1">
    <source>
        <dbReference type="Pfam" id="PF01323"/>
    </source>
</evidence>
<dbReference type="SUPFAM" id="SSF52833">
    <property type="entry name" value="Thioredoxin-like"/>
    <property type="match status" value="1"/>
</dbReference>
<evidence type="ECO:0000313" key="3">
    <source>
        <dbReference type="Proteomes" id="UP001149719"/>
    </source>
</evidence>
<dbReference type="PANTHER" id="PTHR13887:SF54">
    <property type="entry name" value="DSBA FAMILY PROTEIN"/>
    <property type="match status" value="1"/>
</dbReference>
<dbReference type="Proteomes" id="UP001149719">
    <property type="component" value="Unassembled WGS sequence"/>
</dbReference>
<gene>
    <name evidence="2" type="ORF">O1D97_09130</name>
</gene>
<protein>
    <submittedName>
        <fullName evidence="2">DsbA family protein</fullName>
    </submittedName>
</protein>